<dbReference type="Pfam" id="PF04389">
    <property type="entry name" value="Peptidase_M28"/>
    <property type="match status" value="1"/>
</dbReference>
<comment type="caution">
    <text evidence="2">The sequence shown here is derived from an EMBL/GenBank/DDBJ whole genome shotgun (WGS) entry which is preliminary data.</text>
</comment>
<protein>
    <submittedName>
        <fullName evidence="2">Aminopeptidase</fullName>
    </submittedName>
</protein>
<sequence>MQTASVSDLAAALQRHVNVLAGDIGERNVFRPAALHAAADYIERQWAIRGCAVTRQNYLVRGVQCANIEVALPGCVEPDEIIVLGAHYDTVPDSPGADDNASGVAALLETMFLLQAFAPLYTMRCVAFVNEEAPFFFRGDMGSLRYARAARLRGDRIRLMLSLEMLGYYRDELGTQAYPPLLRYLYPSTGNFIGFVSNLRSAQRLRSLTNAFQASSDFPLQSAALPWWVPGVALSDHSSFWREGYPAVMVTDTAYLRNPHYHTAHDVPATLDYDRMAAVTLGLAASVASLAPTPAGLGMR</sequence>
<feature type="domain" description="Peptidase M28" evidence="1">
    <location>
        <begin position="67"/>
        <end position="284"/>
    </location>
</feature>
<dbReference type="Gene3D" id="3.40.630.10">
    <property type="entry name" value="Zn peptidases"/>
    <property type="match status" value="1"/>
</dbReference>
<keyword evidence="2" id="KW-0378">Hydrolase</keyword>
<evidence type="ECO:0000259" key="1">
    <source>
        <dbReference type="Pfam" id="PF04389"/>
    </source>
</evidence>
<dbReference type="InterPro" id="IPR007484">
    <property type="entry name" value="Peptidase_M28"/>
</dbReference>
<dbReference type="GO" id="GO:0006508">
    <property type="term" value="P:proteolysis"/>
    <property type="evidence" value="ECO:0007669"/>
    <property type="project" value="InterPro"/>
</dbReference>
<organism evidence="2 3">
    <name type="scientific">Paraburkholderia steynii</name>
    <dbReference type="NCBI Taxonomy" id="1245441"/>
    <lineage>
        <taxon>Bacteria</taxon>
        <taxon>Pseudomonadati</taxon>
        <taxon>Pseudomonadota</taxon>
        <taxon>Betaproteobacteria</taxon>
        <taxon>Burkholderiales</taxon>
        <taxon>Burkholderiaceae</taxon>
        <taxon>Paraburkholderia</taxon>
    </lineage>
</organism>
<keyword evidence="2" id="KW-0031">Aminopeptidase</keyword>
<keyword evidence="3" id="KW-1185">Reference proteome</keyword>
<proteinExistence type="predicted"/>
<keyword evidence="2" id="KW-0645">Protease</keyword>
<dbReference type="AlphaFoldDB" id="A0A4R0X859"/>
<dbReference type="GO" id="GO:0004177">
    <property type="term" value="F:aminopeptidase activity"/>
    <property type="evidence" value="ECO:0007669"/>
    <property type="project" value="UniProtKB-KW"/>
</dbReference>
<dbReference type="GO" id="GO:0008235">
    <property type="term" value="F:metalloexopeptidase activity"/>
    <property type="evidence" value="ECO:0007669"/>
    <property type="project" value="InterPro"/>
</dbReference>
<dbReference type="SUPFAM" id="SSF53187">
    <property type="entry name" value="Zn-dependent exopeptidases"/>
    <property type="match status" value="1"/>
</dbReference>
<evidence type="ECO:0000313" key="2">
    <source>
        <dbReference type="EMBL" id="TCG03710.1"/>
    </source>
</evidence>
<dbReference type="PANTHER" id="PTHR12147">
    <property type="entry name" value="METALLOPEPTIDASE M28 FAMILY MEMBER"/>
    <property type="match status" value="1"/>
</dbReference>
<evidence type="ECO:0000313" key="3">
    <source>
        <dbReference type="Proteomes" id="UP000294200"/>
    </source>
</evidence>
<dbReference type="EMBL" id="MWML01000352">
    <property type="protein sequence ID" value="TCG03710.1"/>
    <property type="molecule type" value="Genomic_DNA"/>
</dbReference>
<accession>A0A4R0X859</accession>
<name>A0A4R0X859_9BURK</name>
<dbReference type="InterPro" id="IPR045175">
    <property type="entry name" value="M28_fam"/>
</dbReference>
<gene>
    <name evidence="2" type="ORF">BZM27_46410</name>
</gene>
<dbReference type="PANTHER" id="PTHR12147:SF26">
    <property type="entry name" value="PEPTIDASE M28 DOMAIN-CONTAINING PROTEIN"/>
    <property type="match status" value="1"/>
</dbReference>
<dbReference type="Proteomes" id="UP000294200">
    <property type="component" value="Unassembled WGS sequence"/>
</dbReference>
<reference evidence="2 3" key="1">
    <citation type="submission" date="2017-02" db="EMBL/GenBank/DDBJ databases">
        <title>Paraburkholderia sophoroidis sp. nov. and Paraburkholderia steynii sp. nov. rhizobial symbionts of the fynbos legume Hypocalyptus sophoroides.</title>
        <authorList>
            <person name="Steenkamp E.T."/>
            <person name="Beukes C.W."/>
            <person name="Van Zyl E."/>
            <person name="Avontuur J."/>
            <person name="Chan W.Y."/>
            <person name="Hassen A."/>
            <person name="Palmer M."/>
            <person name="Mthombeni L."/>
            <person name="Phalane F."/>
            <person name="Sereme K."/>
            <person name="Venter S.N."/>
        </authorList>
    </citation>
    <scope>NUCLEOTIDE SEQUENCE [LARGE SCALE GENOMIC DNA]</scope>
    <source>
        <strain evidence="2 3">HC1.1ba</strain>
    </source>
</reference>